<feature type="domain" description="AB hydrolase-1" evidence="3">
    <location>
        <begin position="93"/>
        <end position="250"/>
    </location>
</feature>
<dbReference type="EMBL" id="APWK03000105">
    <property type="protein sequence ID" value="PHH51066.1"/>
    <property type="molecule type" value="Genomic_DNA"/>
</dbReference>
<evidence type="ECO:0000256" key="1">
    <source>
        <dbReference type="ARBA" id="ARBA00010088"/>
    </source>
</evidence>
<keyword evidence="5" id="KW-1185">Reference proteome</keyword>
<dbReference type="GO" id="GO:0008233">
    <property type="term" value="F:peptidase activity"/>
    <property type="evidence" value="ECO:0007669"/>
    <property type="project" value="InterPro"/>
</dbReference>
<comment type="similarity">
    <text evidence="1">Belongs to the peptidase S33 family.</text>
</comment>
<evidence type="ECO:0000313" key="5">
    <source>
        <dbReference type="Proteomes" id="UP000222788"/>
    </source>
</evidence>
<dbReference type="GO" id="GO:0006508">
    <property type="term" value="P:proteolysis"/>
    <property type="evidence" value="ECO:0007669"/>
    <property type="project" value="InterPro"/>
</dbReference>
<organism evidence="4 5">
    <name type="scientific">Ceratocystis fimbriata CBS 114723</name>
    <dbReference type="NCBI Taxonomy" id="1035309"/>
    <lineage>
        <taxon>Eukaryota</taxon>
        <taxon>Fungi</taxon>
        <taxon>Dikarya</taxon>
        <taxon>Ascomycota</taxon>
        <taxon>Pezizomycotina</taxon>
        <taxon>Sordariomycetes</taxon>
        <taxon>Hypocreomycetidae</taxon>
        <taxon>Microascales</taxon>
        <taxon>Ceratocystidaceae</taxon>
        <taxon>Ceratocystis</taxon>
    </lineage>
</organism>
<dbReference type="Pfam" id="PF00561">
    <property type="entry name" value="Abhydrolase_1"/>
    <property type="match status" value="1"/>
</dbReference>
<proteinExistence type="inferred from homology"/>
<sequence>MTLIRTPFQAMASAPSPAPGLIDYHIPVAIPSDEITTYRTGRIVVSELSFKVPLDYASNSGDTITLFARAAVQCDKPVAETSAKDAPLNSPKPWIVYLEGGPGFGCPSPLTHPIVTRMTEYRCLFLDYRGTGLSTPLSYETLQGKDDAERAAYLRLFRQDNIVRDLEAIRQYLFAGVPKGEKAQWSIFGQSFGGFVSMTYLSAYPKSLREVFLTGGLAPIGESPDAVYKATFLRAIDRNQAFYKKFPGDASKVHQICNFLEKQGGVALPEGGNLTVSRFLTLGISFGQHGGIDKVHGIITRTFQDLEVFGFISKPSLSTIERETQFDLNIIYAILHEAIYCDGPGSVSNWAAYRVGSEIRQFSWLKSNSISAFSASDPPYFSAEMIFPSHFDTTPDMKSLFNVAEELATYSQWPHLYDLKILANNTVPIYAASYVDDLYVDSALARNTAKNVGSCLVYETNAAYHNGLRAKADVIIDALQQLRMSTLD</sequence>
<dbReference type="InterPro" id="IPR029058">
    <property type="entry name" value="AB_hydrolase_fold"/>
</dbReference>
<comment type="caution">
    <text evidence="4">The sequence shown here is derived from an EMBL/GenBank/DDBJ whole genome shotgun (WGS) entry which is preliminary data.</text>
</comment>
<dbReference type="InterPro" id="IPR051601">
    <property type="entry name" value="Serine_prot/Carboxylest_S33"/>
</dbReference>
<dbReference type="Gene3D" id="3.40.50.1820">
    <property type="entry name" value="alpha/beta hydrolase"/>
    <property type="match status" value="1"/>
</dbReference>
<dbReference type="SUPFAM" id="SSF53474">
    <property type="entry name" value="alpha/beta-Hydrolases"/>
    <property type="match status" value="1"/>
</dbReference>
<reference evidence="4 5" key="1">
    <citation type="journal article" date="2013" name="Fungal Biol.">
        <title>Analysis of microsatellite markers in the genome of the plant pathogen Ceratocystis fimbriata.</title>
        <authorList>
            <person name="Simpson M.C."/>
            <person name="Wilken P.M."/>
            <person name="Coetzee M.P."/>
            <person name="Wingfield M.J."/>
            <person name="Wingfield B.D."/>
        </authorList>
    </citation>
    <scope>NUCLEOTIDE SEQUENCE [LARGE SCALE GENOMIC DNA]</scope>
    <source>
        <strain evidence="4 5">CBS 114723</strain>
    </source>
</reference>
<gene>
    <name evidence="4" type="primary">pip</name>
    <name evidence="4" type="ORF">CFIMG_004329RA</name>
</gene>
<dbReference type="AlphaFoldDB" id="A0A2C5WYX3"/>
<keyword evidence="2" id="KW-0378">Hydrolase</keyword>
<dbReference type="Proteomes" id="UP000222788">
    <property type="component" value="Unassembled WGS sequence"/>
</dbReference>
<dbReference type="InterPro" id="IPR002410">
    <property type="entry name" value="Peptidase_S33"/>
</dbReference>
<dbReference type="InterPro" id="IPR000073">
    <property type="entry name" value="AB_hydrolase_1"/>
</dbReference>
<dbReference type="OrthoDB" id="1898734at2759"/>
<dbReference type="PANTHER" id="PTHR43248:SF2">
    <property type="entry name" value="PROLYL AMINOPEPTIDASE"/>
    <property type="match status" value="1"/>
</dbReference>
<evidence type="ECO:0000313" key="4">
    <source>
        <dbReference type="EMBL" id="PHH51066.1"/>
    </source>
</evidence>
<accession>A0A2C5WYX3</accession>
<evidence type="ECO:0000256" key="2">
    <source>
        <dbReference type="ARBA" id="ARBA00022801"/>
    </source>
</evidence>
<protein>
    <submittedName>
        <fullName evidence="4">Proline iminopeptidase</fullName>
    </submittedName>
</protein>
<dbReference type="STRING" id="1035309.A0A2C5WYX3"/>
<name>A0A2C5WYX3_9PEZI</name>
<dbReference type="PANTHER" id="PTHR43248">
    <property type="entry name" value="2-SUCCINYL-6-HYDROXY-2,4-CYCLOHEXADIENE-1-CARBOXYLATE SYNTHASE"/>
    <property type="match status" value="1"/>
</dbReference>
<evidence type="ECO:0000259" key="3">
    <source>
        <dbReference type="Pfam" id="PF00561"/>
    </source>
</evidence>
<reference evidence="4 5" key="2">
    <citation type="journal article" date="2013" name="IMA Fungus">
        <title>IMA Genome-F 1: Ceratocystis fimbriata: Draft nuclear genome sequence for the plant pathogen, Ceratocystis fimbriata.</title>
        <authorList>
            <person name="Wilken P.M."/>
            <person name="Steenkamp E.T."/>
            <person name="Wingfield M.J."/>
            <person name="de Beer Z.W."/>
            <person name="Wingfield B.D."/>
        </authorList>
    </citation>
    <scope>NUCLEOTIDE SEQUENCE [LARGE SCALE GENOMIC DNA]</scope>
    <source>
        <strain evidence="4 5">CBS 114723</strain>
    </source>
</reference>
<dbReference type="PRINTS" id="PR00793">
    <property type="entry name" value="PROAMNOPTASE"/>
</dbReference>